<dbReference type="InterPro" id="IPR024402">
    <property type="entry name" value="DUF2726"/>
</dbReference>
<protein>
    <recommendedName>
        <fullName evidence="1">DUF2726 domain-containing protein</fullName>
    </recommendedName>
</protein>
<reference evidence="2" key="1">
    <citation type="submission" date="2014-02" db="EMBL/GenBank/DDBJ databases">
        <title>Expanding our view of genomic diversity in Candidatus Accumulibacter clades.</title>
        <authorList>
            <person name="Skennerton C.T."/>
            <person name="Barr J.J."/>
            <person name="Slater F.R."/>
            <person name="Bond P.L."/>
            <person name="Tyson G.W."/>
        </authorList>
    </citation>
    <scope>NUCLEOTIDE SEQUENCE [LARGE SCALE GENOMIC DNA]</scope>
</reference>
<accession>A0A080M9D9</accession>
<keyword evidence="3" id="KW-1185">Reference proteome</keyword>
<feature type="domain" description="DUF2726" evidence="1">
    <location>
        <begin position="3"/>
        <end position="110"/>
    </location>
</feature>
<dbReference type="Pfam" id="PF10881">
    <property type="entry name" value="DUF2726"/>
    <property type="match status" value="1"/>
</dbReference>
<gene>
    <name evidence="2" type="ORF">AW06_000840</name>
</gene>
<name>A0A080M9D9_9PROT</name>
<proteinExistence type="predicted"/>
<evidence type="ECO:0000313" key="3">
    <source>
        <dbReference type="Proteomes" id="UP000021315"/>
    </source>
</evidence>
<dbReference type="RefSeq" id="WP_273704356.1">
    <property type="nucleotide sequence ID" value="NZ_JDST02000015.1"/>
</dbReference>
<dbReference type="EMBL" id="JDST02000015">
    <property type="protein sequence ID" value="KFB77873.1"/>
    <property type="molecule type" value="Genomic_DNA"/>
</dbReference>
<comment type="caution">
    <text evidence="2">The sequence shown here is derived from an EMBL/GenBank/DDBJ whole genome shotgun (WGS) entry which is preliminary data.</text>
</comment>
<dbReference type="AlphaFoldDB" id="A0A080M9D9"/>
<dbReference type="STRING" id="1453999.AW06_000840"/>
<dbReference type="Proteomes" id="UP000021315">
    <property type="component" value="Unassembled WGS sequence"/>
</dbReference>
<organism evidence="2 3">
    <name type="scientific">Candidatus Accumulibacter cognatus</name>
    <dbReference type="NCBI Taxonomy" id="2954383"/>
    <lineage>
        <taxon>Bacteria</taxon>
        <taxon>Pseudomonadati</taxon>
        <taxon>Pseudomonadota</taxon>
        <taxon>Betaproteobacteria</taxon>
        <taxon>Candidatus Accumulibacter</taxon>
    </lineage>
</organism>
<sequence length="291" mass="33601">MRQRLLNRYEEVTYESLTRVCESNGARVFPKVRLADVFAIEKSGLSSEQFGYGLRSHFDFLVTDNDYQPQFSVEFDGPLHKSSAIQRHRDLLKNELCEHFGHGLLRINSKYLTPAYRGLDLLTYFVDAWFLERAFDEAQRSGAVPYDEPFDITFIYSTGNSNGRKWPYWLTLDIQTEMQRLHNERRIGQMAPSHHVGTDNDGNYRCMSWLVMDATSVLSVTTGMRAQRFPAVYENELVSMLAMFDLYRNLLSVLSGPRAALMDRNRFFQERLPAFQQRFPMVSAASVGATV</sequence>
<evidence type="ECO:0000313" key="2">
    <source>
        <dbReference type="EMBL" id="KFB77873.1"/>
    </source>
</evidence>
<evidence type="ECO:0000259" key="1">
    <source>
        <dbReference type="Pfam" id="PF10881"/>
    </source>
</evidence>